<feature type="region of interest" description="Disordered" evidence="1">
    <location>
        <begin position="170"/>
        <end position="201"/>
    </location>
</feature>
<organism evidence="2 3">
    <name type="scientific">Tulasnella calospora MUT 4182</name>
    <dbReference type="NCBI Taxonomy" id="1051891"/>
    <lineage>
        <taxon>Eukaryota</taxon>
        <taxon>Fungi</taxon>
        <taxon>Dikarya</taxon>
        <taxon>Basidiomycota</taxon>
        <taxon>Agaricomycotina</taxon>
        <taxon>Agaricomycetes</taxon>
        <taxon>Cantharellales</taxon>
        <taxon>Tulasnellaceae</taxon>
        <taxon>Tulasnella</taxon>
    </lineage>
</organism>
<reference evidence="3" key="2">
    <citation type="submission" date="2015-01" db="EMBL/GenBank/DDBJ databases">
        <title>Evolutionary Origins and Diversification of the Mycorrhizal Mutualists.</title>
        <authorList>
            <consortium name="DOE Joint Genome Institute"/>
            <consortium name="Mycorrhizal Genomics Consortium"/>
            <person name="Kohler A."/>
            <person name="Kuo A."/>
            <person name="Nagy L.G."/>
            <person name="Floudas D."/>
            <person name="Copeland A."/>
            <person name="Barry K.W."/>
            <person name="Cichocki N."/>
            <person name="Veneault-Fourrey C."/>
            <person name="LaButti K."/>
            <person name="Lindquist E.A."/>
            <person name="Lipzen A."/>
            <person name="Lundell T."/>
            <person name="Morin E."/>
            <person name="Murat C."/>
            <person name="Riley R."/>
            <person name="Ohm R."/>
            <person name="Sun H."/>
            <person name="Tunlid A."/>
            <person name="Henrissat B."/>
            <person name="Grigoriev I.V."/>
            <person name="Hibbett D.S."/>
            <person name="Martin F."/>
        </authorList>
    </citation>
    <scope>NUCLEOTIDE SEQUENCE [LARGE SCALE GENOMIC DNA]</scope>
    <source>
        <strain evidence="3">MUT 4182</strain>
    </source>
</reference>
<proteinExistence type="predicted"/>
<feature type="compositionally biased region" description="Pro residues" evidence="1">
    <location>
        <begin position="41"/>
        <end position="50"/>
    </location>
</feature>
<reference evidence="2 3" key="1">
    <citation type="submission" date="2014-04" db="EMBL/GenBank/DDBJ databases">
        <authorList>
            <consortium name="DOE Joint Genome Institute"/>
            <person name="Kuo A."/>
            <person name="Girlanda M."/>
            <person name="Perotto S."/>
            <person name="Kohler A."/>
            <person name="Nagy L.G."/>
            <person name="Floudas D."/>
            <person name="Copeland A."/>
            <person name="Barry K.W."/>
            <person name="Cichocki N."/>
            <person name="Veneault-Fourrey C."/>
            <person name="LaButti K."/>
            <person name="Lindquist E.A."/>
            <person name="Lipzen A."/>
            <person name="Lundell T."/>
            <person name="Morin E."/>
            <person name="Murat C."/>
            <person name="Sun H."/>
            <person name="Tunlid A."/>
            <person name="Henrissat B."/>
            <person name="Grigoriev I.V."/>
            <person name="Hibbett D.S."/>
            <person name="Martin F."/>
            <person name="Nordberg H.P."/>
            <person name="Cantor M.N."/>
            <person name="Hua S.X."/>
        </authorList>
    </citation>
    <scope>NUCLEOTIDE SEQUENCE [LARGE SCALE GENOMIC DNA]</scope>
    <source>
        <strain evidence="2 3">MUT 4182</strain>
    </source>
</reference>
<feature type="region of interest" description="Disordered" evidence="1">
    <location>
        <begin position="23"/>
        <end position="76"/>
    </location>
</feature>
<feature type="compositionally biased region" description="Basic and acidic residues" evidence="1">
    <location>
        <begin position="170"/>
        <end position="191"/>
    </location>
</feature>
<sequence length="226" mass="24076">MSLQEWIAQNILQPATGGMHGVLSTAADRLRDASTSTSAPTPTPSVPTKPEPTDGEGDEKPTSLAFAPPPTDPDPIDAQIQRSRHVNPALRSHLAGLVARRKEKINLATLIKDPVDLRATDDVWDPEASAGGAGGGSTDAAPTIPLTFDGKWAERALRVAAERVEAYARKREEGGGEGVKMEVDDHAEEKGNGAAMEEEDEETRKLRFNLLALARVVPLSEGVTFA</sequence>
<name>A0A0C3LZV7_9AGAM</name>
<evidence type="ECO:0000313" key="2">
    <source>
        <dbReference type="EMBL" id="KIO26922.1"/>
    </source>
</evidence>
<dbReference type="HOGENOM" id="CLU_1225561_0_0_1"/>
<dbReference type="Proteomes" id="UP000054248">
    <property type="component" value="Unassembled WGS sequence"/>
</dbReference>
<dbReference type="AlphaFoldDB" id="A0A0C3LZV7"/>
<evidence type="ECO:0000256" key="1">
    <source>
        <dbReference type="SAM" id="MobiDB-lite"/>
    </source>
</evidence>
<dbReference type="EMBL" id="KN823017">
    <property type="protein sequence ID" value="KIO26922.1"/>
    <property type="molecule type" value="Genomic_DNA"/>
</dbReference>
<gene>
    <name evidence="2" type="ORF">M407DRAFT_196335</name>
</gene>
<protein>
    <submittedName>
        <fullName evidence="2">Uncharacterized protein</fullName>
    </submittedName>
</protein>
<keyword evidence="3" id="KW-1185">Reference proteome</keyword>
<accession>A0A0C3LZV7</accession>
<evidence type="ECO:0000313" key="3">
    <source>
        <dbReference type="Proteomes" id="UP000054248"/>
    </source>
</evidence>